<accession>A0A7J7DC61</accession>
<proteinExistence type="predicted"/>
<evidence type="ECO:0000313" key="2">
    <source>
        <dbReference type="EMBL" id="KAF5743884.1"/>
    </source>
</evidence>
<dbReference type="PANTHER" id="PTHR35165">
    <property type="entry name" value="OS08G0113900 PROTEIN"/>
    <property type="match status" value="1"/>
</dbReference>
<keyword evidence="1" id="KW-0472">Membrane</keyword>
<dbReference type="Proteomes" id="UP000593562">
    <property type="component" value="Unassembled WGS sequence"/>
</dbReference>
<dbReference type="Pfam" id="PF16594">
    <property type="entry name" value="ATP-synt_Z"/>
    <property type="match status" value="1"/>
</dbReference>
<evidence type="ECO:0000313" key="3">
    <source>
        <dbReference type="Proteomes" id="UP000593562"/>
    </source>
</evidence>
<feature type="transmembrane region" description="Helical" evidence="1">
    <location>
        <begin position="68"/>
        <end position="88"/>
    </location>
</feature>
<dbReference type="AlphaFoldDB" id="A0A7J7DC61"/>
<organism evidence="2 3">
    <name type="scientific">Tripterygium wilfordii</name>
    <name type="common">Thunder God vine</name>
    <dbReference type="NCBI Taxonomy" id="458696"/>
    <lineage>
        <taxon>Eukaryota</taxon>
        <taxon>Viridiplantae</taxon>
        <taxon>Streptophyta</taxon>
        <taxon>Embryophyta</taxon>
        <taxon>Tracheophyta</taxon>
        <taxon>Spermatophyta</taxon>
        <taxon>Magnoliopsida</taxon>
        <taxon>eudicotyledons</taxon>
        <taxon>Gunneridae</taxon>
        <taxon>Pentapetalae</taxon>
        <taxon>rosids</taxon>
        <taxon>fabids</taxon>
        <taxon>Celastrales</taxon>
        <taxon>Celastraceae</taxon>
        <taxon>Tripterygium</taxon>
    </lineage>
</organism>
<reference evidence="2 3" key="1">
    <citation type="journal article" date="2020" name="Nat. Commun.">
        <title>Genome of Tripterygium wilfordii and identification of cytochrome P450 involved in triptolide biosynthesis.</title>
        <authorList>
            <person name="Tu L."/>
            <person name="Su P."/>
            <person name="Zhang Z."/>
            <person name="Gao L."/>
            <person name="Wang J."/>
            <person name="Hu T."/>
            <person name="Zhou J."/>
            <person name="Zhang Y."/>
            <person name="Zhao Y."/>
            <person name="Liu Y."/>
            <person name="Song Y."/>
            <person name="Tong Y."/>
            <person name="Lu Y."/>
            <person name="Yang J."/>
            <person name="Xu C."/>
            <person name="Jia M."/>
            <person name="Peters R.J."/>
            <person name="Huang L."/>
            <person name="Gao W."/>
        </authorList>
    </citation>
    <scope>NUCLEOTIDE SEQUENCE [LARGE SCALE GENOMIC DNA]</scope>
    <source>
        <strain evidence="3">cv. XIE 37</strain>
        <tissue evidence="2">Leaf</tissue>
    </source>
</reference>
<evidence type="ECO:0008006" key="4">
    <source>
        <dbReference type="Google" id="ProtNLM"/>
    </source>
</evidence>
<keyword evidence="1" id="KW-1133">Transmembrane helix</keyword>
<dbReference type="InParanoid" id="A0A7J7DC61"/>
<gene>
    <name evidence="2" type="ORF">HS088_TW08G00472</name>
</gene>
<keyword evidence="3" id="KW-1185">Reference proteome</keyword>
<keyword evidence="1" id="KW-0812">Transmembrane</keyword>
<dbReference type="EMBL" id="JAAARO010000008">
    <property type="protein sequence ID" value="KAF5743884.1"/>
    <property type="molecule type" value="Genomic_DNA"/>
</dbReference>
<protein>
    <recommendedName>
        <fullName evidence="4">Transmembrane protein</fullName>
    </recommendedName>
</protein>
<sequence length="118" mass="13606">MTAWIKEEFLVDMGRYKEERYVGSDQLEKQQIVKNSFNCMWLFCVSIAGGLVLGWWEHEYHPTNSHQWMVPLGLILFITPVLIWLAVFTSEMWNSDVLTNVTPPVPPPRCGSSSSDDQ</sequence>
<name>A0A7J7DC61_TRIWF</name>
<evidence type="ECO:0000256" key="1">
    <source>
        <dbReference type="SAM" id="Phobius"/>
    </source>
</evidence>
<dbReference type="InterPro" id="IPR032238">
    <property type="entry name" value="ATP-synth_Z"/>
</dbReference>
<feature type="transmembrane region" description="Helical" evidence="1">
    <location>
        <begin position="39"/>
        <end position="56"/>
    </location>
</feature>
<dbReference type="PANTHER" id="PTHR35165:SF1">
    <property type="entry name" value="OS04G0577375 PROTEIN"/>
    <property type="match status" value="1"/>
</dbReference>
<comment type="caution">
    <text evidence="2">The sequence shown here is derived from an EMBL/GenBank/DDBJ whole genome shotgun (WGS) entry which is preliminary data.</text>
</comment>